<evidence type="ECO:0000313" key="1">
    <source>
        <dbReference type="EMBL" id="ENV00349.1"/>
    </source>
</evidence>
<accession>N8WTX9</accession>
<dbReference type="EMBL" id="APPE01000031">
    <property type="protein sequence ID" value="ENV00349.1"/>
    <property type="molecule type" value="Genomic_DNA"/>
</dbReference>
<organism evidence="1 2">
    <name type="scientific">Acinetobacter variabilis</name>
    <dbReference type="NCBI Taxonomy" id="70346"/>
    <lineage>
        <taxon>Bacteria</taxon>
        <taxon>Pseudomonadati</taxon>
        <taxon>Pseudomonadota</taxon>
        <taxon>Gammaproteobacteria</taxon>
        <taxon>Moraxellales</taxon>
        <taxon>Moraxellaceae</taxon>
        <taxon>Acinetobacter</taxon>
    </lineage>
</organism>
<protein>
    <submittedName>
        <fullName evidence="1">Uncharacterized protein</fullName>
    </submittedName>
</protein>
<dbReference type="AlphaFoldDB" id="N8WTX9"/>
<reference evidence="1 2" key="1">
    <citation type="submission" date="2013-02" db="EMBL/GenBank/DDBJ databases">
        <title>The Genome Sequence of Acinetobacter sp. NIPH 899.</title>
        <authorList>
            <consortium name="The Broad Institute Genome Sequencing Platform"/>
            <consortium name="The Broad Institute Genome Sequencing Center for Infectious Disease"/>
            <person name="Cerqueira G."/>
            <person name="Feldgarden M."/>
            <person name="Courvalin P."/>
            <person name="Perichon B."/>
            <person name="Grillot-Courvalin C."/>
            <person name="Clermont D."/>
            <person name="Rocha E."/>
            <person name="Yoon E.-J."/>
            <person name="Nemec A."/>
            <person name="Walker B."/>
            <person name="Young S.K."/>
            <person name="Zeng Q."/>
            <person name="Gargeya S."/>
            <person name="Fitzgerald M."/>
            <person name="Haas B."/>
            <person name="Abouelleil A."/>
            <person name="Alvarado L."/>
            <person name="Arachchi H.M."/>
            <person name="Berlin A.M."/>
            <person name="Chapman S.B."/>
            <person name="Dewar J."/>
            <person name="Goldberg J."/>
            <person name="Griggs A."/>
            <person name="Gujja S."/>
            <person name="Hansen M."/>
            <person name="Howarth C."/>
            <person name="Imamovic A."/>
            <person name="Larimer J."/>
            <person name="McCowan C."/>
            <person name="Murphy C."/>
            <person name="Neiman D."/>
            <person name="Pearson M."/>
            <person name="Priest M."/>
            <person name="Roberts A."/>
            <person name="Saif S."/>
            <person name="Shea T."/>
            <person name="Sisk P."/>
            <person name="Sykes S."/>
            <person name="Wortman J."/>
            <person name="Nusbaum C."/>
            <person name="Birren B."/>
        </authorList>
    </citation>
    <scope>NUCLEOTIDE SEQUENCE [LARGE SCALE GENOMIC DNA]</scope>
    <source>
        <strain evidence="1 2">NIPH 899</strain>
    </source>
</reference>
<name>N8WTX9_9GAMM</name>
<dbReference type="Proteomes" id="UP000013070">
    <property type="component" value="Unassembled WGS sequence"/>
</dbReference>
<dbReference type="HOGENOM" id="CLU_526430_0_0_6"/>
<sequence length="520" mass="57764">MSHVYRGTMKKSFNSAKGRGGFLQNFGISAKRWDAENLPMANEITQADLSLYGSGTTTIASLLASGSRTARTRQIIYDKWALMESDPIISTALKILVTSALGGHETSGDLVFLEKKPSLAENDKRHYYIDEIKADLVPLFNKVAFTTSYLAAAFGDSYARVHTNKNGVQDLYIGELVRPTLIQPFERGSRTVGYAISSGQKNFQRLDGLQMARMKMPRTQWIPQVGVVEKSMRYALEIDDMDELPLMPGMVGGSLLYSAEAPYDNLTSSLLGLVGQRWMDSIDEQMLTVNLEGMDKGQQAKFLDSIKKMLQKSKQIAENAVKRNRPVMERIRHVVPVFNEKQLMQMAGNPGTQRNANVSIEDIMLHARLLSGSLGVDLSMLGFADQLAGGLGEGGFFRTSAQIGESSRVIRTAQAEFYNSIIDIHTYKKYGFVFDEKDRPFSMNFYGSISALENEKQTTRANAMNGGLMLVQAMQQFKDLGASEEMMLQFLTKTMLLDEDIAKLYSGIVNVKGEGNESLQ</sequence>
<dbReference type="PATRIC" id="fig|1217710.3.peg.549"/>
<gene>
    <name evidence="1" type="ORF">F969_00580</name>
</gene>
<dbReference type="eggNOG" id="ENOG502ZACG">
    <property type="taxonomic scope" value="Bacteria"/>
</dbReference>
<comment type="caution">
    <text evidence="1">The sequence shown here is derived from an EMBL/GenBank/DDBJ whole genome shotgun (WGS) entry which is preliminary data.</text>
</comment>
<proteinExistence type="predicted"/>
<keyword evidence="2" id="KW-1185">Reference proteome</keyword>
<evidence type="ECO:0000313" key="2">
    <source>
        <dbReference type="Proteomes" id="UP000013070"/>
    </source>
</evidence>